<organism evidence="1 2">
    <name type="scientific">Dawidia cretensis</name>
    <dbReference type="NCBI Taxonomy" id="2782350"/>
    <lineage>
        <taxon>Bacteria</taxon>
        <taxon>Pseudomonadati</taxon>
        <taxon>Bacteroidota</taxon>
        <taxon>Cytophagia</taxon>
        <taxon>Cytophagales</taxon>
        <taxon>Chryseotaleaceae</taxon>
        <taxon>Dawidia</taxon>
    </lineage>
</organism>
<evidence type="ECO:0000313" key="2">
    <source>
        <dbReference type="Proteomes" id="UP001319080"/>
    </source>
</evidence>
<evidence type="ECO:0000313" key="1">
    <source>
        <dbReference type="EMBL" id="MBT1709449.1"/>
    </source>
</evidence>
<dbReference type="InterPro" id="IPR025591">
    <property type="entry name" value="RloB"/>
</dbReference>
<gene>
    <name evidence="1" type="ORF">KK062_14495</name>
</gene>
<dbReference type="EMBL" id="JAHESE010000013">
    <property type="protein sequence ID" value="MBT1709449.1"/>
    <property type="molecule type" value="Genomic_DNA"/>
</dbReference>
<comment type="caution">
    <text evidence="1">The sequence shown here is derived from an EMBL/GenBank/DDBJ whole genome shotgun (WGS) entry which is preliminary data.</text>
</comment>
<reference evidence="1 2" key="1">
    <citation type="submission" date="2021-05" db="EMBL/GenBank/DDBJ databases">
        <title>A Polyphasic approach of four new species of the genus Ohtaekwangia: Ohtaekwangia histidinii sp. nov., Ohtaekwangia cretensis sp. nov., Ohtaekwangia indiensis sp. nov., Ohtaekwangia reichenbachii sp. nov. from diverse environment.</title>
        <authorList>
            <person name="Octaviana S."/>
        </authorList>
    </citation>
    <scope>NUCLEOTIDE SEQUENCE [LARGE SCALE GENOMIC DNA]</scope>
    <source>
        <strain evidence="1 2">PWU5</strain>
    </source>
</reference>
<name>A0AAP2DZU7_9BACT</name>
<dbReference type="Pfam" id="PF13707">
    <property type="entry name" value="RloB"/>
    <property type="match status" value="1"/>
</dbReference>
<sequence>MADWNIKEVDTRTPDKVATFVIFCEDEDSEIEYLQHLENERVKINPIRGQKSDFRNVSKAIAHCRRHDFFRGTGDDEKLSADGVHVWCVFDRDRNENDADELDVAFDQSILIAQRRGLGVAWSNDAFELWILLHLRDVNPDDVANLSREEYYNRLTEIFRTLPTENPELIRIRNWDDFTYKKHLKPKKRFIPIVKPAILNSVQDAIRRAQELEAHHNVLDRHLHEKAPCTMMHHLVLALMAVGSS</sequence>
<protein>
    <submittedName>
        <fullName evidence="1">RloB domain-containing protein</fullName>
    </submittedName>
</protein>
<accession>A0AAP2DZU7</accession>
<proteinExistence type="predicted"/>
<keyword evidence="2" id="KW-1185">Reference proteome</keyword>
<dbReference type="Proteomes" id="UP001319080">
    <property type="component" value="Unassembled WGS sequence"/>
</dbReference>
<dbReference type="RefSeq" id="WP_254085027.1">
    <property type="nucleotide sequence ID" value="NZ_JAHESE010000013.1"/>
</dbReference>
<dbReference type="AlphaFoldDB" id="A0AAP2DZU7"/>